<name>A0A6G1GKS8_9PEZI</name>
<feature type="compositionally biased region" description="Basic and acidic residues" evidence="1">
    <location>
        <begin position="36"/>
        <end position="50"/>
    </location>
</feature>
<feature type="chain" id="PRO_5026298679" evidence="2">
    <location>
        <begin position="32"/>
        <end position="133"/>
    </location>
</feature>
<evidence type="ECO:0000256" key="2">
    <source>
        <dbReference type="SAM" id="SignalP"/>
    </source>
</evidence>
<evidence type="ECO:0000313" key="4">
    <source>
        <dbReference type="Proteomes" id="UP000800041"/>
    </source>
</evidence>
<dbReference type="Proteomes" id="UP000800041">
    <property type="component" value="Unassembled WGS sequence"/>
</dbReference>
<dbReference type="EMBL" id="ML977201">
    <property type="protein sequence ID" value="KAF1981359.1"/>
    <property type="molecule type" value="Genomic_DNA"/>
</dbReference>
<feature type="signal peptide" evidence="2">
    <location>
        <begin position="1"/>
        <end position="31"/>
    </location>
</feature>
<evidence type="ECO:0000256" key="1">
    <source>
        <dbReference type="SAM" id="MobiDB-lite"/>
    </source>
</evidence>
<keyword evidence="2" id="KW-0732">Signal</keyword>
<protein>
    <submittedName>
        <fullName evidence="3">Uncharacterized protein</fullName>
    </submittedName>
</protein>
<feature type="compositionally biased region" description="Basic residues" evidence="1">
    <location>
        <begin position="51"/>
        <end position="60"/>
    </location>
</feature>
<proteinExistence type="predicted"/>
<sequence length="133" mass="14032">MRCRRRMYLGLLAPGLSSLSLLLLLLPPTLQSTLSRRTDEQEAKTAESRVRHGHGGRKAKGAGGRPNGGCHDSSASTLHTSVQLFREQLDALISTNHGDAACTVSTQHSAAALSTAAPLLTSSCHGPQAHRAD</sequence>
<feature type="region of interest" description="Disordered" evidence="1">
    <location>
        <begin position="33"/>
        <end position="75"/>
    </location>
</feature>
<dbReference type="AlphaFoldDB" id="A0A6G1GKS8"/>
<keyword evidence="4" id="KW-1185">Reference proteome</keyword>
<accession>A0A6G1GKS8</accession>
<reference evidence="3" key="1">
    <citation type="journal article" date="2020" name="Stud. Mycol.">
        <title>101 Dothideomycetes genomes: a test case for predicting lifestyles and emergence of pathogens.</title>
        <authorList>
            <person name="Haridas S."/>
            <person name="Albert R."/>
            <person name="Binder M."/>
            <person name="Bloem J."/>
            <person name="Labutti K."/>
            <person name="Salamov A."/>
            <person name="Andreopoulos B."/>
            <person name="Baker S."/>
            <person name="Barry K."/>
            <person name="Bills G."/>
            <person name="Bluhm B."/>
            <person name="Cannon C."/>
            <person name="Castanera R."/>
            <person name="Culley D."/>
            <person name="Daum C."/>
            <person name="Ezra D."/>
            <person name="Gonzalez J."/>
            <person name="Henrissat B."/>
            <person name="Kuo A."/>
            <person name="Liang C."/>
            <person name="Lipzen A."/>
            <person name="Lutzoni F."/>
            <person name="Magnuson J."/>
            <person name="Mondo S."/>
            <person name="Nolan M."/>
            <person name="Ohm R."/>
            <person name="Pangilinan J."/>
            <person name="Park H.-J."/>
            <person name="Ramirez L."/>
            <person name="Alfaro M."/>
            <person name="Sun H."/>
            <person name="Tritt A."/>
            <person name="Yoshinaga Y."/>
            <person name="Zwiers L.-H."/>
            <person name="Turgeon B."/>
            <person name="Goodwin S."/>
            <person name="Spatafora J."/>
            <person name="Crous P."/>
            <person name="Grigoriev I."/>
        </authorList>
    </citation>
    <scope>NUCLEOTIDE SEQUENCE</scope>
    <source>
        <strain evidence="3">CBS 113979</strain>
    </source>
</reference>
<gene>
    <name evidence="3" type="ORF">K402DRAFT_238607</name>
</gene>
<evidence type="ECO:0000313" key="3">
    <source>
        <dbReference type="EMBL" id="KAF1981359.1"/>
    </source>
</evidence>
<organism evidence="3 4">
    <name type="scientific">Aulographum hederae CBS 113979</name>
    <dbReference type="NCBI Taxonomy" id="1176131"/>
    <lineage>
        <taxon>Eukaryota</taxon>
        <taxon>Fungi</taxon>
        <taxon>Dikarya</taxon>
        <taxon>Ascomycota</taxon>
        <taxon>Pezizomycotina</taxon>
        <taxon>Dothideomycetes</taxon>
        <taxon>Pleosporomycetidae</taxon>
        <taxon>Aulographales</taxon>
        <taxon>Aulographaceae</taxon>
    </lineage>
</organism>